<sequence length="207" mass="23050">MDSYMDNQPHVLHVDFTWSNFKAIITEDAQTIPLYTVSFGLLHAPHMTFKSAANGTTIGTGTLHAIDISPDYELHGVKGSIKAQKRFKTVYTYQSHTYSEDGSPITMTWTSNSGFKIWDFVCVNEKQIAVAKFSANMWTLKKVGQIELLGPKADDPAARDEIVVVGITLFYCMWLRVNNVFNLAGSLFSRPGRDKDKTSTTNTGKAT</sequence>
<dbReference type="AlphaFoldDB" id="A0AAD4PWJ0"/>
<dbReference type="Proteomes" id="UP001201262">
    <property type="component" value="Unassembled WGS sequence"/>
</dbReference>
<evidence type="ECO:0000313" key="2">
    <source>
        <dbReference type="Proteomes" id="UP001201262"/>
    </source>
</evidence>
<accession>A0AAD4PWJ0</accession>
<dbReference type="EMBL" id="JAJTJA010000006">
    <property type="protein sequence ID" value="KAH8697920.1"/>
    <property type="molecule type" value="Genomic_DNA"/>
</dbReference>
<keyword evidence="2" id="KW-1185">Reference proteome</keyword>
<dbReference type="RefSeq" id="XP_046072621.1">
    <property type="nucleotide sequence ID" value="XM_046216239.1"/>
</dbReference>
<proteinExistence type="predicted"/>
<reference evidence="1" key="1">
    <citation type="submission" date="2021-12" db="EMBL/GenBank/DDBJ databases">
        <title>Convergent genome expansion in fungi linked to evolution of root-endophyte symbiosis.</title>
        <authorList>
            <consortium name="DOE Joint Genome Institute"/>
            <person name="Ke Y.-H."/>
            <person name="Bonito G."/>
            <person name="Liao H.-L."/>
            <person name="Looney B."/>
            <person name="Rojas-Flechas A."/>
            <person name="Nash J."/>
            <person name="Hameed K."/>
            <person name="Schadt C."/>
            <person name="Martin F."/>
            <person name="Crous P.W."/>
            <person name="Miettinen O."/>
            <person name="Magnuson J.K."/>
            <person name="Labbe J."/>
            <person name="Jacobson D."/>
            <person name="Doktycz M.J."/>
            <person name="Veneault-Fourrey C."/>
            <person name="Kuo A."/>
            <person name="Mondo S."/>
            <person name="Calhoun S."/>
            <person name="Riley R."/>
            <person name="Ohm R."/>
            <person name="LaButti K."/>
            <person name="Andreopoulos B."/>
            <person name="Pangilinan J."/>
            <person name="Nolan M."/>
            <person name="Tritt A."/>
            <person name="Clum A."/>
            <person name="Lipzen A."/>
            <person name="Daum C."/>
            <person name="Barry K."/>
            <person name="Grigoriev I.V."/>
            <person name="Vilgalys R."/>
        </authorList>
    </citation>
    <scope>NUCLEOTIDE SEQUENCE</scope>
    <source>
        <strain evidence="1">PMI_201</strain>
    </source>
</reference>
<protein>
    <submittedName>
        <fullName evidence="1">Uncharacterized protein</fullName>
    </submittedName>
</protein>
<evidence type="ECO:0000313" key="1">
    <source>
        <dbReference type="EMBL" id="KAH8697920.1"/>
    </source>
</evidence>
<dbReference type="GeneID" id="70246526"/>
<organism evidence="1 2">
    <name type="scientific">Talaromyces proteolyticus</name>
    <dbReference type="NCBI Taxonomy" id="1131652"/>
    <lineage>
        <taxon>Eukaryota</taxon>
        <taxon>Fungi</taxon>
        <taxon>Dikarya</taxon>
        <taxon>Ascomycota</taxon>
        <taxon>Pezizomycotina</taxon>
        <taxon>Eurotiomycetes</taxon>
        <taxon>Eurotiomycetidae</taxon>
        <taxon>Eurotiales</taxon>
        <taxon>Trichocomaceae</taxon>
        <taxon>Talaromyces</taxon>
        <taxon>Talaromyces sect. Bacilispori</taxon>
    </lineage>
</organism>
<name>A0AAD4PWJ0_9EURO</name>
<comment type="caution">
    <text evidence="1">The sequence shown here is derived from an EMBL/GenBank/DDBJ whole genome shotgun (WGS) entry which is preliminary data.</text>
</comment>
<gene>
    <name evidence="1" type="ORF">BGW36DRAFT_379689</name>
</gene>